<organism evidence="1 2">
    <name type="scientific">Amazona aestiva</name>
    <name type="common">Blue-fronted Amazon parrot</name>
    <dbReference type="NCBI Taxonomy" id="12930"/>
    <lineage>
        <taxon>Eukaryota</taxon>
        <taxon>Metazoa</taxon>
        <taxon>Chordata</taxon>
        <taxon>Craniata</taxon>
        <taxon>Vertebrata</taxon>
        <taxon>Euteleostomi</taxon>
        <taxon>Archelosauria</taxon>
        <taxon>Archosauria</taxon>
        <taxon>Dinosauria</taxon>
        <taxon>Saurischia</taxon>
        <taxon>Theropoda</taxon>
        <taxon>Coelurosauria</taxon>
        <taxon>Aves</taxon>
        <taxon>Neognathae</taxon>
        <taxon>Neoaves</taxon>
        <taxon>Telluraves</taxon>
        <taxon>Australaves</taxon>
        <taxon>Psittaciformes</taxon>
        <taxon>Psittacidae</taxon>
        <taxon>Amazona</taxon>
    </lineage>
</organism>
<keyword evidence="2" id="KW-1185">Reference proteome</keyword>
<reference evidence="1 2" key="1">
    <citation type="submission" date="2015-10" db="EMBL/GenBank/DDBJ databases">
        <authorList>
            <person name="Gilbert D.G."/>
        </authorList>
    </citation>
    <scope>NUCLEOTIDE SEQUENCE [LARGE SCALE GENOMIC DNA]</scope>
    <source>
        <strain evidence="1">FVVF132</strain>
    </source>
</reference>
<proteinExistence type="predicted"/>
<protein>
    <submittedName>
        <fullName evidence="1">Uncharacterized protein</fullName>
    </submittedName>
</protein>
<gene>
    <name evidence="1" type="ORF">AAES_81515</name>
</gene>
<dbReference type="Gene3D" id="6.10.250.220">
    <property type="match status" value="1"/>
</dbReference>
<evidence type="ECO:0000313" key="2">
    <source>
        <dbReference type="Proteomes" id="UP000051836"/>
    </source>
</evidence>
<evidence type="ECO:0000313" key="1">
    <source>
        <dbReference type="EMBL" id="KQK81343.1"/>
    </source>
</evidence>
<dbReference type="OrthoDB" id="243840at2759"/>
<dbReference type="AlphaFoldDB" id="A0A0Q3MFJ7"/>
<comment type="caution">
    <text evidence="1">The sequence shown here is derived from an EMBL/GenBank/DDBJ whole genome shotgun (WGS) entry which is preliminary data.</text>
</comment>
<dbReference type="Proteomes" id="UP000051836">
    <property type="component" value="Unassembled WGS sequence"/>
</dbReference>
<sequence length="98" mass="11329">MSASHTGDRHYLTGNYLASNFLWYKTILLSNGRQCNEDAEGYLADGLQDEKLSAKAREQRDAILFGFQQVKARYHLDFLPRGEYKWEEKGMSSYELGK</sequence>
<name>A0A0Q3MFJ7_AMAAE</name>
<accession>A0A0Q3MFJ7</accession>
<dbReference type="EMBL" id="LMAW01002403">
    <property type="protein sequence ID" value="KQK81343.1"/>
    <property type="molecule type" value="Genomic_DNA"/>
</dbReference>
<dbReference type="STRING" id="12930.A0A0Q3MFJ7"/>